<feature type="region of interest" description="Disordered" evidence="1">
    <location>
        <begin position="157"/>
        <end position="194"/>
    </location>
</feature>
<gene>
    <name evidence="2" type="ORF">B2J93_6704</name>
</gene>
<feature type="compositionally biased region" description="Low complexity" evidence="1">
    <location>
        <begin position="1"/>
        <end position="10"/>
    </location>
</feature>
<evidence type="ECO:0000313" key="2">
    <source>
        <dbReference type="EMBL" id="OWP07124.1"/>
    </source>
</evidence>
<name>A0A218ZH85_9HELO</name>
<protein>
    <submittedName>
        <fullName evidence="2">Uncharacterized protein</fullName>
    </submittedName>
</protein>
<sequence length="368" mass="38935">MASRKQQQQRQGERRHRPRTHETSRAAPSPLTGTRAGLGRSAGEAAHGGWCQHATSASMLPPPTSRGVGRDPDQDRIPSTPGGGKRGGHARARDGPQHGVPGMAAASIPLPPDPRKRLVLLSGRGYVKRGRAADRGGALLSPSLLLEGSVLPDSAAAGRWPNSVRTPTPVSRPAQSRGGKVNRQSGRWLEPTPVGGTSQWIRILSEKPLNAMKRQAGPAPGARLRTARLARKGRGRGVRAVRRPDGAGLARWTARRSERGSTSSPYPGTPGARQVSRPVAARAPPRRSVRPGRTLACPTPNKRARPETGTPVPRAHRGSRQSLGRPLRARSSRAALLSGGGLLGLFALAVSYPEVRSPARRAAEASLL</sequence>
<feature type="compositionally biased region" description="Basic residues" evidence="1">
    <location>
        <begin position="225"/>
        <end position="241"/>
    </location>
</feature>
<dbReference type="Proteomes" id="UP000242519">
    <property type="component" value="Unassembled WGS sequence"/>
</dbReference>
<proteinExistence type="predicted"/>
<dbReference type="EMBL" id="MZNU01000020">
    <property type="protein sequence ID" value="OWP07124.1"/>
    <property type="molecule type" value="Genomic_DNA"/>
</dbReference>
<organism evidence="2 3">
    <name type="scientific">Diplocarpon coronariae</name>
    <dbReference type="NCBI Taxonomy" id="2795749"/>
    <lineage>
        <taxon>Eukaryota</taxon>
        <taxon>Fungi</taxon>
        <taxon>Dikarya</taxon>
        <taxon>Ascomycota</taxon>
        <taxon>Pezizomycotina</taxon>
        <taxon>Leotiomycetes</taxon>
        <taxon>Helotiales</taxon>
        <taxon>Drepanopezizaceae</taxon>
        <taxon>Diplocarpon</taxon>
    </lineage>
</organism>
<keyword evidence="3" id="KW-1185">Reference proteome</keyword>
<feature type="region of interest" description="Disordered" evidence="1">
    <location>
        <begin position="213"/>
        <end position="328"/>
    </location>
</feature>
<reference evidence="2 3" key="1">
    <citation type="submission" date="2017-04" db="EMBL/GenBank/DDBJ databases">
        <title>Draft genome sequence of Marssonina coronaria NL1: causal agent of apple blotch.</title>
        <authorList>
            <person name="Cheng Q."/>
        </authorList>
    </citation>
    <scope>NUCLEOTIDE SEQUENCE [LARGE SCALE GENOMIC DNA]</scope>
    <source>
        <strain evidence="2 3">NL1</strain>
    </source>
</reference>
<comment type="caution">
    <text evidence="2">The sequence shown here is derived from an EMBL/GenBank/DDBJ whole genome shotgun (WGS) entry which is preliminary data.</text>
</comment>
<feature type="compositionally biased region" description="Low complexity" evidence="1">
    <location>
        <begin position="272"/>
        <end position="283"/>
    </location>
</feature>
<dbReference type="InParanoid" id="A0A218ZH85"/>
<evidence type="ECO:0000256" key="1">
    <source>
        <dbReference type="SAM" id="MobiDB-lite"/>
    </source>
</evidence>
<feature type="region of interest" description="Disordered" evidence="1">
    <location>
        <begin position="1"/>
        <end position="116"/>
    </location>
</feature>
<accession>A0A218ZH85</accession>
<evidence type="ECO:0000313" key="3">
    <source>
        <dbReference type="Proteomes" id="UP000242519"/>
    </source>
</evidence>
<dbReference type="AlphaFoldDB" id="A0A218ZH85"/>